<dbReference type="InterPro" id="IPR001173">
    <property type="entry name" value="Glyco_trans_2-like"/>
</dbReference>
<dbReference type="Gene3D" id="3.90.550.10">
    <property type="entry name" value="Spore Coat Polysaccharide Biosynthesis Protein SpsA, Chain A"/>
    <property type="match status" value="2"/>
</dbReference>
<evidence type="ECO:0000259" key="1">
    <source>
        <dbReference type="Pfam" id="PF00535"/>
    </source>
</evidence>
<sequence length="776" mass="89904">MLLTVKGYNAMKKSDLFNVGYYLNKHESVRKDGMDVLLHYIYYGSKKGYNPSPLFNSEEYIKLNPDLKSLKINPLIHYLLYGKSENRKISLPHHENIPHFENKNITTKPKRNKTKNRKIKGLFNKPSKDKLSGWAAEIGNNHPINVIISIDNIKFTIKPSNYRADLKRNGINEGKHAFKFTIPMDFLDGIEHEILLKDTDGFILDKLTFKWQKPDFENKFSRYTSYSITNPIVAFPFNESDKKIFATMENIANYLIKQVPEEKPLVSIIMPVYNREGLITNAIKSVLNQTYKNFELIIIDDGSSDKTCENILKIKDKRIKLIRNKENLGISASRNKGLNISKGKYIMYLDSDNDWDNRYISAMVGAFRVNKDASALYCGQYVFEESKTNLKYVRFASLNKGLLSNRNYIDLNAYAHTRDVYLKYGGFDESLVKCVDWDLILKYSTFAKTYSVPVILSNYYFDLADNTITSNPELSYTIKQVHEKQEKRLEKIGKRAPKLTRGVSVIIPSYEALDDLKICLESLFKLDSKYVEVVVVDNNSSYDVKNYLRKLKLENKIKLILNHENYGFTYAVNQAIEIAKKDNDIVLLNNDAVFTEGAMEYLQEAAYTLENCGITVPQQVLPANTKTIDVHVPYANPQYMCDVNLSAHHKNVINLPLYHNGIYTEVSFVAFFCVYIRRDVYDKSLGLDAENGRHYRSDVIYSNFIRNVLNYKIYHVSNAIVYHKLQKATTQLQEKSDKHHDLMFVKNRWSSSEREKFGYKQAIWDLTRDEIESGKY</sequence>
<keyword evidence="2" id="KW-0808">Transferase</keyword>
<comment type="caution">
    <text evidence="2">The sequence shown here is derived from an EMBL/GenBank/DDBJ whole genome shotgun (WGS) entry which is preliminary data.</text>
</comment>
<dbReference type="SUPFAM" id="SSF53448">
    <property type="entry name" value="Nucleotide-diphospho-sugar transferases"/>
    <property type="match status" value="2"/>
</dbReference>
<dbReference type="EMBL" id="NGJK01000025">
    <property type="protein sequence ID" value="RAP03459.1"/>
    <property type="molecule type" value="Genomic_DNA"/>
</dbReference>
<evidence type="ECO:0000313" key="3">
    <source>
        <dbReference type="Proteomes" id="UP000248557"/>
    </source>
</evidence>
<dbReference type="GO" id="GO:0016740">
    <property type="term" value="F:transferase activity"/>
    <property type="evidence" value="ECO:0007669"/>
    <property type="project" value="UniProtKB-KW"/>
</dbReference>
<protein>
    <submittedName>
        <fullName evidence="2">Family 2 glycosyl transferase</fullName>
    </submittedName>
</protein>
<reference evidence="2 3" key="1">
    <citation type="submission" date="2017-05" db="EMBL/GenBank/DDBJ databases">
        <title>Host range expansion of the Methanosphaera genus to humans and monogastric animals involves recent and extensive reduction in genome content.</title>
        <authorList>
            <person name="Hoedt E.C."/>
            <person name="Volmer J.G."/>
            <person name="Parks D.H."/>
            <person name="Rosewarne C.P."/>
            <person name="Denman S.E."/>
            <person name="Mcsweeney C.S."/>
            <person name="O Cuiv P."/>
            <person name="Hugenholtz P."/>
            <person name="Tyson G.W."/>
            <person name="Morrison M."/>
        </authorList>
    </citation>
    <scope>NUCLEOTIDE SEQUENCE [LARGE SCALE GENOMIC DNA]</scope>
    <source>
        <strain evidence="2 3">PA5</strain>
    </source>
</reference>
<dbReference type="AlphaFoldDB" id="A0A328Q9D2"/>
<feature type="domain" description="Glycosyltransferase 2-like" evidence="1">
    <location>
        <begin position="504"/>
        <end position="683"/>
    </location>
</feature>
<dbReference type="InterPro" id="IPR050834">
    <property type="entry name" value="Glycosyltransf_2"/>
</dbReference>
<organism evidence="2 3">
    <name type="scientific">Methanosphaera stadtmanae</name>
    <dbReference type="NCBI Taxonomy" id="2317"/>
    <lineage>
        <taxon>Archaea</taxon>
        <taxon>Methanobacteriati</taxon>
        <taxon>Methanobacteriota</taxon>
        <taxon>Methanomada group</taxon>
        <taxon>Methanobacteria</taxon>
        <taxon>Methanobacteriales</taxon>
        <taxon>Methanobacteriaceae</taxon>
        <taxon>Methanosphaera</taxon>
    </lineage>
</organism>
<dbReference type="Proteomes" id="UP000248557">
    <property type="component" value="Unassembled WGS sequence"/>
</dbReference>
<feature type="domain" description="Glycosyltransferase 2-like" evidence="1">
    <location>
        <begin position="267"/>
        <end position="394"/>
    </location>
</feature>
<gene>
    <name evidence="2" type="ORF">CA615_02340</name>
</gene>
<dbReference type="InterPro" id="IPR029044">
    <property type="entry name" value="Nucleotide-diphossugar_trans"/>
</dbReference>
<dbReference type="PANTHER" id="PTHR43685:SF2">
    <property type="entry name" value="GLYCOSYLTRANSFERASE 2-LIKE DOMAIN-CONTAINING PROTEIN"/>
    <property type="match status" value="1"/>
</dbReference>
<name>A0A328Q9D2_9EURY</name>
<evidence type="ECO:0000313" key="2">
    <source>
        <dbReference type="EMBL" id="RAP03459.1"/>
    </source>
</evidence>
<accession>A0A328Q9D2</accession>
<proteinExistence type="predicted"/>
<dbReference type="Pfam" id="PF00535">
    <property type="entry name" value="Glycos_transf_2"/>
    <property type="match status" value="2"/>
</dbReference>
<dbReference type="PANTHER" id="PTHR43685">
    <property type="entry name" value="GLYCOSYLTRANSFERASE"/>
    <property type="match status" value="1"/>
</dbReference>